<reference evidence="2 3" key="1">
    <citation type="submission" date="2019-11" db="EMBL/GenBank/DDBJ databases">
        <title>Comparative genomics of hydrocarbon-degrading Desulfosarcina strains.</title>
        <authorList>
            <person name="Watanabe M."/>
            <person name="Kojima H."/>
            <person name="Fukui M."/>
        </authorList>
    </citation>
    <scope>NUCLEOTIDE SEQUENCE [LARGE SCALE GENOMIC DNA]</scope>
    <source>
        <strain evidence="2 3">PL12</strain>
    </source>
</reference>
<evidence type="ECO:0000313" key="2">
    <source>
        <dbReference type="EMBL" id="BBO67359.1"/>
    </source>
</evidence>
<organism evidence="2 3">
    <name type="scientific">Desulfosarcina alkanivorans</name>
    <dbReference type="NCBI Taxonomy" id="571177"/>
    <lineage>
        <taxon>Bacteria</taxon>
        <taxon>Pseudomonadati</taxon>
        <taxon>Thermodesulfobacteriota</taxon>
        <taxon>Desulfobacteria</taxon>
        <taxon>Desulfobacterales</taxon>
        <taxon>Desulfosarcinaceae</taxon>
        <taxon>Desulfosarcina</taxon>
    </lineage>
</organism>
<dbReference type="InterPro" id="IPR000073">
    <property type="entry name" value="AB_hydrolase_1"/>
</dbReference>
<proteinExistence type="predicted"/>
<dbReference type="SUPFAM" id="SSF53474">
    <property type="entry name" value="alpha/beta-Hydrolases"/>
    <property type="match status" value="1"/>
</dbReference>
<dbReference type="EMBL" id="AP021874">
    <property type="protein sequence ID" value="BBO67359.1"/>
    <property type="molecule type" value="Genomic_DNA"/>
</dbReference>
<evidence type="ECO:0000313" key="3">
    <source>
        <dbReference type="Proteomes" id="UP000427906"/>
    </source>
</evidence>
<keyword evidence="3" id="KW-1185">Reference proteome</keyword>
<dbReference type="PRINTS" id="PR00111">
    <property type="entry name" value="ABHYDROLASE"/>
</dbReference>
<dbReference type="InterPro" id="IPR029058">
    <property type="entry name" value="AB_hydrolase_fold"/>
</dbReference>
<dbReference type="InterPro" id="IPR050471">
    <property type="entry name" value="AB_hydrolase"/>
</dbReference>
<dbReference type="Gene3D" id="3.40.50.1820">
    <property type="entry name" value="alpha/beta hydrolase"/>
    <property type="match status" value="1"/>
</dbReference>
<evidence type="ECO:0000259" key="1">
    <source>
        <dbReference type="Pfam" id="PF00561"/>
    </source>
</evidence>
<gene>
    <name evidence="2" type="ORF">DSCA_12890</name>
</gene>
<dbReference type="Proteomes" id="UP000427906">
    <property type="component" value="Chromosome"/>
</dbReference>
<feature type="domain" description="AB hydrolase-1" evidence="1">
    <location>
        <begin position="22"/>
        <end position="149"/>
    </location>
</feature>
<accession>A0A5K7YHM6</accession>
<dbReference type="KEGG" id="dalk:DSCA_12890"/>
<dbReference type="PANTHER" id="PTHR43433:SF5">
    <property type="entry name" value="AB HYDROLASE-1 DOMAIN-CONTAINING PROTEIN"/>
    <property type="match status" value="1"/>
</dbReference>
<dbReference type="OrthoDB" id="9780765at2"/>
<dbReference type="AlphaFoldDB" id="A0A5K7YHM6"/>
<dbReference type="RefSeq" id="WP_155315630.1">
    <property type="nucleotide sequence ID" value="NZ_AP021874.1"/>
</dbReference>
<dbReference type="PANTHER" id="PTHR43433">
    <property type="entry name" value="HYDROLASE, ALPHA/BETA FOLD FAMILY PROTEIN"/>
    <property type="match status" value="1"/>
</dbReference>
<dbReference type="Pfam" id="PF00561">
    <property type="entry name" value="Abhydrolase_1"/>
    <property type="match status" value="1"/>
</dbReference>
<protein>
    <recommendedName>
        <fullName evidence="1">AB hydrolase-1 domain-containing protein</fullName>
    </recommendedName>
</protein>
<sequence length="266" mass="29925">MMPTLKINGLDTYYELHGEGQTVVLLHNGFSCGMMWDEIRPMLVAAGFRVLVYDRCGYGRSDGGADFAGDYVDAGFREKSVSAMAELVDRLGIDRFHIVGQCEGGVVGADCAVRYPGRVMTLVAASTMCHSIIPIEAFNRRKLPAAFDDLDPELKKKYIHWHGRDRGRIFYEICAQGGGCYGEKGFFDLRPVISQVACPTLVMYPDRGYFFDVEQGVAFYRHLTRGELLVFPKCGHNIFEHYPQMYARQVIDFIRRQGPHSMPAAL</sequence>
<name>A0A5K7YHM6_9BACT</name>